<gene>
    <name evidence="2" type="ORF">BaRGS_00005595</name>
</gene>
<dbReference type="Proteomes" id="UP001519460">
    <property type="component" value="Unassembled WGS sequence"/>
</dbReference>
<feature type="region of interest" description="Disordered" evidence="1">
    <location>
        <begin position="113"/>
        <end position="170"/>
    </location>
</feature>
<comment type="caution">
    <text evidence="2">The sequence shown here is derived from an EMBL/GenBank/DDBJ whole genome shotgun (WGS) entry which is preliminary data.</text>
</comment>
<organism evidence="2 3">
    <name type="scientific">Batillaria attramentaria</name>
    <dbReference type="NCBI Taxonomy" id="370345"/>
    <lineage>
        <taxon>Eukaryota</taxon>
        <taxon>Metazoa</taxon>
        <taxon>Spiralia</taxon>
        <taxon>Lophotrochozoa</taxon>
        <taxon>Mollusca</taxon>
        <taxon>Gastropoda</taxon>
        <taxon>Caenogastropoda</taxon>
        <taxon>Sorbeoconcha</taxon>
        <taxon>Cerithioidea</taxon>
        <taxon>Batillariidae</taxon>
        <taxon>Batillaria</taxon>
    </lineage>
</organism>
<evidence type="ECO:0000313" key="3">
    <source>
        <dbReference type="Proteomes" id="UP001519460"/>
    </source>
</evidence>
<dbReference type="EMBL" id="JACVVK020000022">
    <property type="protein sequence ID" value="KAK7502969.1"/>
    <property type="molecule type" value="Genomic_DNA"/>
</dbReference>
<evidence type="ECO:0000313" key="2">
    <source>
        <dbReference type="EMBL" id="KAK7502969.1"/>
    </source>
</evidence>
<accession>A0ABD0LTN3</accession>
<sequence>MKNKFNVSISSPVFLFQQNAATQKLKKAWQDLENRQARILRNMRVERNRLKGAFSTNPSVRSLFLDTDPEEGSCSGTQSGPSVPGFRFKANGEPKKTIDVLRRERLQNSLAVLKKRGSESTGRTLASSSEISDDVNTSAVDETDSISVADAEGASGRAGSSPPWSSTGVFPAGLARRHSVGNTVGYKVDEKTRHTSCFNICPKTQSVEDTNFLELTPNTVVRQVQKQLGLHTRMSEPVMFGAVDCTKEVEQLERAINVLQMTMSNPDVDASLLEPLGQHKRRTIIKVQRETGEDGAAPKRRHCEACGHPKGRYNDPGVVRPAPTYNKPRWQIPPVGRLVPEPITNVRLMHTGSGLPKKD</sequence>
<feature type="region of interest" description="Disordered" evidence="1">
    <location>
        <begin position="67"/>
        <end position="91"/>
    </location>
</feature>
<keyword evidence="3" id="KW-1185">Reference proteome</keyword>
<feature type="non-terminal residue" evidence="2">
    <location>
        <position position="359"/>
    </location>
</feature>
<protein>
    <submittedName>
        <fullName evidence="2">Uncharacterized protein</fullName>
    </submittedName>
</protein>
<evidence type="ECO:0000256" key="1">
    <source>
        <dbReference type="SAM" id="MobiDB-lite"/>
    </source>
</evidence>
<proteinExistence type="predicted"/>
<name>A0ABD0LTN3_9CAEN</name>
<feature type="compositionally biased region" description="Polar residues" evidence="1">
    <location>
        <begin position="119"/>
        <end position="140"/>
    </location>
</feature>
<dbReference type="AlphaFoldDB" id="A0ABD0LTN3"/>
<reference evidence="2 3" key="1">
    <citation type="journal article" date="2023" name="Sci. Data">
        <title>Genome assembly of the Korean intertidal mud-creeper Batillaria attramentaria.</title>
        <authorList>
            <person name="Patra A.K."/>
            <person name="Ho P.T."/>
            <person name="Jun S."/>
            <person name="Lee S.J."/>
            <person name="Kim Y."/>
            <person name="Won Y.J."/>
        </authorList>
    </citation>
    <scope>NUCLEOTIDE SEQUENCE [LARGE SCALE GENOMIC DNA]</scope>
    <source>
        <strain evidence="2">Wonlab-2016</strain>
    </source>
</reference>